<dbReference type="RefSeq" id="WP_047191326.1">
    <property type="nucleotide sequence ID" value="NZ_LCYG01000062.1"/>
</dbReference>
<evidence type="ECO:0000313" key="2">
    <source>
        <dbReference type="Proteomes" id="UP000035489"/>
    </source>
</evidence>
<sequence length="72" mass="8004">MADPKPCEDCQKLVARNRKEERPHDTLEWVGDKLDIGSPVADIGREAEYQCVICGSILVRSAVGMSLGWRFG</sequence>
<organism evidence="1 2">
    <name type="scientific">Microvirga vignae</name>
    <dbReference type="NCBI Taxonomy" id="1225564"/>
    <lineage>
        <taxon>Bacteria</taxon>
        <taxon>Pseudomonadati</taxon>
        <taxon>Pseudomonadota</taxon>
        <taxon>Alphaproteobacteria</taxon>
        <taxon>Hyphomicrobiales</taxon>
        <taxon>Methylobacteriaceae</taxon>
        <taxon>Microvirga</taxon>
    </lineage>
</organism>
<dbReference type="AlphaFoldDB" id="A0A0H1R7I5"/>
<proteinExistence type="predicted"/>
<evidence type="ECO:0000313" key="1">
    <source>
        <dbReference type="EMBL" id="KLK91014.1"/>
    </source>
</evidence>
<gene>
    <name evidence="1" type="ORF">AA309_22845</name>
</gene>
<dbReference type="Proteomes" id="UP000035489">
    <property type="component" value="Unassembled WGS sequence"/>
</dbReference>
<comment type="caution">
    <text evidence="1">The sequence shown here is derived from an EMBL/GenBank/DDBJ whole genome shotgun (WGS) entry which is preliminary data.</text>
</comment>
<name>A0A0H1R7I5_9HYPH</name>
<dbReference type="PATRIC" id="fig|1225564.3.peg.5962"/>
<reference evidence="1 2" key="1">
    <citation type="submission" date="2015-05" db="EMBL/GenBank/DDBJ databases">
        <title>Draft genome sequence of Microvirga vignae strain BR3299, a novel nitrogen fixing bacteria isolated from Brazil semi-aired region.</title>
        <authorList>
            <person name="Zilli J.E."/>
            <person name="Passos S.R."/>
            <person name="Leite J."/>
            <person name="Baldani J.I."/>
            <person name="Xavier G.R."/>
            <person name="Rumjaneck N.G."/>
            <person name="Simoes-Araujo J.L."/>
        </authorList>
    </citation>
    <scope>NUCLEOTIDE SEQUENCE [LARGE SCALE GENOMIC DNA]</scope>
    <source>
        <strain evidence="1 2">BR3299</strain>
    </source>
</reference>
<accession>A0A0H1R7I5</accession>
<dbReference type="EMBL" id="LCYG01000062">
    <property type="protein sequence ID" value="KLK91014.1"/>
    <property type="molecule type" value="Genomic_DNA"/>
</dbReference>
<keyword evidence="2" id="KW-1185">Reference proteome</keyword>
<dbReference type="OrthoDB" id="1332231at28211"/>
<protein>
    <submittedName>
        <fullName evidence="1">Uncharacterized protein</fullName>
    </submittedName>
</protein>